<dbReference type="InterPro" id="IPR011006">
    <property type="entry name" value="CheY-like_superfamily"/>
</dbReference>
<keyword evidence="6" id="KW-1185">Reference proteome</keyword>
<dbReference type="Proteomes" id="UP000199391">
    <property type="component" value="Unassembled WGS sequence"/>
</dbReference>
<evidence type="ECO:0000313" key="6">
    <source>
        <dbReference type="Proteomes" id="UP000199391"/>
    </source>
</evidence>
<dbReference type="PANTHER" id="PTHR45566">
    <property type="entry name" value="HTH-TYPE TRANSCRIPTIONAL REGULATOR YHJB-RELATED"/>
    <property type="match status" value="1"/>
</dbReference>
<dbReference type="CDD" id="cd17535">
    <property type="entry name" value="REC_NarL-like"/>
    <property type="match status" value="1"/>
</dbReference>
<dbReference type="InterPro" id="IPR001789">
    <property type="entry name" value="Sig_transdc_resp-reg_receiver"/>
</dbReference>
<dbReference type="SMART" id="SM00448">
    <property type="entry name" value="REC"/>
    <property type="match status" value="1"/>
</dbReference>
<sequence>MDTGTARIRLLLLDSHEVVRTALRHLLEARGYDIVGACGNLEQGLALAQRLKPDIVLMESQFPSGDAVRACRHIRAASPCTRVVFLTSLKDDTMRVDGIMAGADGYLHKGAKVEELARTITAVARGTPAIDADTIQILRDKSSAAGRAAAPGADTAEIAELTPQERKILPLIAEGLTNKQIGDALGLSHKTVKNHLSSVFQKLQVTRRAQLAAIVARRA</sequence>
<feature type="domain" description="Response regulatory" evidence="4">
    <location>
        <begin position="9"/>
        <end position="124"/>
    </location>
</feature>
<dbReference type="SUPFAM" id="SSF52172">
    <property type="entry name" value="CheY-like"/>
    <property type="match status" value="1"/>
</dbReference>
<dbReference type="AlphaFoldDB" id="A0A1I7IML1"/>
<dbReference type="GO" id="GO:0006355">
    <property type="term" value="P:regulation of DNA-templated transcription"/>
    <property type="evidence" value="ECO:0007669"/>
    <property type="project" value="InterPro"/>
</dbReference>
<dbReference type="Pfam" id="PF00196">
    <property type="entry name" value="GerE"/>
    <property type="match status" value="1"/>
</dbReference>
<dbReference type="RefSeq" id="WP_177307134.1">
    <property type="nucleotide sequence ID" value="NZ_FPBO01000008.1"/>
</dbReference>
<evidence type="ECO:0000256" key="1">
    <source>
        <dbReference type="ARBA" id="ARBA00022553"/>
    </source>
</evidence>
<dbReference type="CDD" id="cd06170">
    <property type="entry name" value="LuxR_C_like"/>
    <property type="match status" value="1"/>
</dbReference>
<dbReference type="SMART" id="SM00421">
    <property type="entry name" value="HTH_LUXR"/>
    <property type="match status" value="1"/>
</dbReference>
<organism evidence="5 6">
    <name type="scientific">Pseudoduganella namucuonensis</name>
    <dbReference type="NCBI Taxonomy" id="1035707"/>
    <lineage>
        <taxon>Bacteria</taxon>
        <taxon>Pseudomonadati</taxon>
        <taxon>Pseudomonadota</taxon>
        <taxon>Betaproteobacteria</taxon>
        <taxon>Burkholderiales</taxon>
        <taxon>Oxalobacteraceae</taxon>
        <taxon>Telluria group</taxon>
        <taxon>Pseudoduganella</taxon>
    </lineage>
</organism>
<gene>
    <name evidence="5" type="ORF">SAMN05216552_1008151</name>
</gene>
<evidence type="ECO:0000313" key="5">
    <source>
        <dbReference type="EMBL" id="SFU74170.1"/>
    </source>
</evidence>
<protein>
    <submittedName>
        <fullName evidence="5">Two component transcriptional regulator, LuxR family</fullName>
    </submittedName>
</protein>
<dbReference type="InterPro" id="IPR000792">
    <property type="entry name" value="Tscrpt_reg_LuxR_C"/>
</dbReference>
<dbReference type="STRING" id="1035707.SAMN05216552_1008151"/>
<dbReference type="Gene3D" id="1.10.10.10">
    <property type="entry name" value="Winged helix-like DNA-binding domain superfamily/Winged helix DNA-binding domain"/>
    <property type="match status" value="1"/>
</dbReference>
<dbReference type="EMBL" id="FPBO01000008">
    <property type="protein sequence ID" value="SFU74170.1"/>
    <property type="molecule type" value="Genomic_DNA"/>
</dbReference>
<feature type="domain" description="HTH luxR-type" evidence="3">
    <location>
        <begin position="154"/>
        <end position="219"/>
    </location>
</feature>
<dbReference type="Gene3D" id="3.40.50.2300">
    <property type="match status" value="1"/>
</dbReference>
<keyword evidence="1" id="KW-0597">Phosphoprotein</keyword>
<evidence type="ECO:0000256" key="2">
    <source>
        <dbReference type="PROSITE-ProRule" id="PRU00169"/>
    </source>
</evidence>
<dbReference type="PROSITE" id="PS50043">
    <property type="entry name" value="HTH_LUXR_2"/>
    <property type="match status" value="1"/>
</dbReference>
<reference evidence="6" key="1">
    <citation type="submission" date="2016-10" db="EMBL/GenBank/DDBJ databases">
        <authorList>
            <person name="Varghese N."/>
            <person name="Submissions S."/>
        </authorList>
    </citation>
    <scope>NUCLEOTIDE SEQUENCE [LARGE SCALE GENOMIC DNA]</scope>
    <source>
        <strain evidence="6">CGMCC 1.11014</strain>
    </source>
</reference>
<proteinExistence type="predicted"/>
<dbReference type="PROSITE" id="PS50110">
    <property type="entry name" value="RESPONSE_REGULATORY"/>
    <property type="match status" value="1"/>
</dbReference>
<dbReference type="InterPro" id="IPR058245">
    <property type="entry name" value="NreC/VraR/RcsB-like_REC"/>
</dbReference>
<evidence type="ECO:0000259" key="3">
    <source>
        <dbReference type="PROSITE" id="PS50043"/>
    </source>
</evidence>
<comment type="caution">
    <text evidence="2">Lacks conserved residue(s) required for the propagation of feature annotation.</text>
</comment>
<name>A0A1I7IML1_9BURK</name>
<dbReference type="PROSITE" id="PS00622">
    <property type="entry name" value="HTH_LUXR_1"/>
    <property type="match status" value="1"/>
</dbReference>
<dbReference type="InterPro" id="IPR051015">
    <property type="entry name" value="EvgA-like"/>
</dbReference>
<dbReference type="InterPro" id="IPR036388">
    <property type="entry name" value="WH-like_DNA-bd_sf"/>
</dbReference>
<dbReference type="GO" id="GO:0000160">
    <property type="term" value="P:phosphorelay signal transduction system"/>
    <property type="evidence" value="ECO:0007669"/>
    <property type="project" value="InterPro"/>
</dbReference>
<accession>A0A1I7IML1</accession>
<dbReference type="Pfam" id="PF00072">
    <property type="entry name" value="Response_reg"/>
    <property type="match status" value="1"/>
</dbReference>
<evidence type="ECO:0000259" key="4">
    <source>
        <dbReference type="PROSITE" id="PS50110"/>
    </source>
</evidence>
<dbReference type="PRINTS" id="PR00038">
    <property type="entry name" value="HTHLUXR"/>
</dbReference>
<dbReference type="PANTHER" id="PTHR45566:SF2">
    <property type="entry name" value="NARL SUBFAMILY"/>
    <property type="match status" value="1"/>
</dbReference>